<reference evidence="6 7" key="1">
    <citation type="journal article" date="2014" name="Nature">
        <title>An environmental bacterial taxon with a large and distinct metabolic repertoire.</title>
        <authorList>
            <person name="Wilson M.C."/>
            <person name="Mori T."/>
            <person name="Ruckert C."/>
            <person name="Uria A.R."/>
            <person name="Helf M.J."/>
            <person name="Takada K."/>
            <person name="Gernert C."/>
            <person name="Steffens U.A."/>
            <person name="Heycke N."/>
            <person name="Schmitt S."/>
            <person name="Rinke C."/>
            <person name="Helfrich E.J."/>
            <person name="Brachmann A.O."/>
            <person name="Gurgui C."/>
            <person name="Wakimoto T."/>
            <person name="Kracht M."/>
            <person name="Crusemann M."/>
            <person name="Hentschel U."/>
            <person name="Abe I."/>
            <person name="Matsunaga S."/>
            <person name="Kalinowski J."/>
            <person name="Takeyama H."/>
            <person name="Piel J."/>
        </authorList>
    </citation>
    <scope>NUCLEOTIDE SEQUENCE [LARGE SCALE GENOMIC DNA]</scope>
    <source>
        <strain evidence="7">TSY2</strain>
    </source>
</reference>
<comment type="subcellular location">
    <subcellularLocation>
        <location evidence="1">Periplasm</location>
    </subcellularLocation>
</comment>
<name>W4MDD7_9BACT</name>
<dbReference type="PANTHER" id="PTHR38102:SF1">
    <property type="entry name" value="PERIPLASMIC CHAPERONE SPY"/>
    <property type="match status" value="1"/>
</dbReference>
<proteinExistence type="inferred from homology"/>
<evidence type="ECO:0000256" key="1">
    <source>
        <dbReference type="ARBA" id="ARBA00004418"/>
    </source>
</evidence>
<evidence type="ECO:0000313" key="6">
    <source>
        <dbReference type="EMBL" id="ETX08334.1"/>
    </source>
</evidence>
<dbReference type="Pfam" id="PF13801">
    <property type="entry name" value="Metal_resist"/>
    <property type="match status" value="1"/>
</dbReference>
<dbReference type="InterPro" id="IPR025961">
    <property type="entry name" value="Metal_resist"/>
</dbReference>
<dbReference type="AlphaFoldDB" id="W4MDD7"/>
<dbReference type="Gene3D" id="1.20.120.1490">
    <property type="match status" value="1"/>
</dbReference>
<evidence type="ECO:0008006" key="8">
    <source>
        <dbReference type="Google" id="ProtNLM"/>
    </source>
</evidence>
<evidence type="ECO:0000256" key="2">
    <source>
        <dbReference type="ARBA" id="ARBA00008441"/>
    </source>
</evidence>
<evidence type="ECO:0000256" key="3">
    <source>
        <dbReference type="ARBA" id="ARBA00022729"/>
    </source>
</evidence>
<keyword evidence="4" id="KW-0574">Periplasm</keyword>
<feature type="region of interest" description="Disordered" evidence="5">
    <location>
        <begin position="149"/>
        <end position="186"/>
    </location>
</feature>
<evidence type="ECO:0000256" key="4">
    <source>
        <dbReference type="ARBA" id="ARBA00022764"/>
    </source>
</evidence>
<dbReference type="GO" id="GO:0030288">
    <property type="term" value="C:outer membrane-bounded periplasmic space"/>
    <property type="evidence" value="ECO:0007669"/>
    <property type="project" value="TreeGrafter"/>
</dbReference>
<dbReference type="CDD" id="cd09916">
    <property type="entry name" value="CpxP_like"/>
    <property type="match status" value="1"/>
</dbReference>
<protein>
    <recommendedName>
        <fullName evidence="8">Periplasmic heavy metal sensor</fullName>
    </recommendedName>
</protein>
<dbReference type="GO" id="GO:0051082">
    <property type="term" value="F:unfolded protein binding"/>
    <property type="evidence" value="ECO:0007669"/>
    <property type="project" value="TreeGrafter"/>
</dbReference>
<sequence>MKKRVISLTLVLGLLMGAGVLTYALADDWGRGRRGHGMHGGKMFGHGIMRMLRTLDLSGDQKEKVSSALMTARKTAIVSRAQIRVARMELHEALLQDSIDEAAIGKLKEQIKTLQGDLLDNRISVQQSISSVLTPEQRSKARTMFLERMSDKSEGSFHHGRSYYGRGHGRYHGDGEGRPRGPNPRN</sequence>
<keyword evidence="3" id="KW-0732">Signal</keyword>
<evidence type="ECO:0000313" key="7">
    <source>
        <dbReference type="Proteomes" id="UP000019140"/>
    </source>
</evidence>
<organism evidence="6 7">
    <name type="scientific">Candidatus Entotheonella gemina</name>
    <dbReference type="NCBI Taxonomy" id="1429439"/>
    <lineage>
        <taxon>Bacteria</taxon>
        <taxon>Pseudomonadati</taxon>
        <taxon>Nitrospinota/Tectimicrobiota group</taxon>
        <taxon>Candidatus Tectimicrobiota</taxon>
        <taxon>Candidatus Entotheonellia</taxon>
        <taxon>Candidatus Entotheonellales</taxon>
        <taxon>Candidatus Entotheonellaceae</taxon>
        <taxon>Candidatus Entotheonella</taxon>
    </lineage>
</organism>
<dbReference type="PANTHER" id="PTHR38102">
    <property type="entry name" value="PERIPLASMIC CHAPERONE SPY"/>
    <property type="match status" value="1"/>
</dbReference>
<dbReference type="HOGENOM" id="CLU_1451959_0_0_7"/>
<evidence type="ECO:0000256" key="5">
    <source>
        <dbReference type="SAM" id="MobiDB-lite"/>
    </source>
</evidence>
<comment type="caution">
    <text evidence="6">The sequence shown here is derived from an EMBL/GenBank/DDBJ whole genome shotgun (WGS) entry which is preliminary data.</text>
</comment>
<gene>
    <name evidence="6" type="ORF">ETSY2_06005</name>
</gene>
<keyword evidence="7" id="KW-1185">Reference proteome</keyword>
<comment type="similarity">
    <text evidence="2">Belongs to the CpxP/Spy family.</text>
</comment>
<accession>W4MDD7</accession>
<dbReference type="EMBL" id="AZHX01000244">
    <property type="protein sequence ID" value="ETX08334.1"/>
    <property type="molecule type" value="Genomic_DNA"/>
</dbReference>
<dbReference type="InterPro" id="IPR012899">
    <property type="entry name" value="LTXXQ"/>
</dbReference>
<dbReference type="Proteomes" id="UP000019140">
    <property type="component" value="Unassembled WGS sequence"/>
</dbReference>
<dbReference type="InterPro" id="IPR052211">
    <property type="entry name" value="Cpx_auxiliary_protein"/>
</dbReference>